<evidence type="ECO:0000256" key="16">
    <source>
        <dbReference type="ARBA" id="ARBA00023180"/>
    </source>
</evidence>
<sequence length="664" mass="73559">MFLLLALSTFLINSQASVNSMNDQTQTTFNFPTFSPQSCSNGDLICMGSVTASNGHLSLTPEPEQGNSSSSSSSPLYKVGRVLYRYPVRAWPAFISTTFTVRISAFPNSTGSGDGMAFVFAQDSGPSPPDSYGSFLGLLNRSTQDGAVKQLGIELDTFMNQEFDPDGNHIAIDTTSIMNPVVAKSLNSTGIELKSGRDIKFRIDYDGWNQILQVSAGYSENPTISFLNYSIDMSQMVPSSVYVGFTGSTGTLPESHQVLDWVFTSLQLPGIPPTKPGSDKKVHHWNTKSIWVIDLPIFLGIAILIACTYRLILRVLRRNQCIGNQDEDDIESQSRTAANAPEMFTYKQLSVATQNFCKENLLGSGGFGIVYKGIISSDPPKTIAVKKISATSKQGEREYLAEICTIGRLRHKNIVQLQGWCHEHEHRFLVYDYMPNGSLDRYIGKPYLDWRTRYKILTGLASALLYLHEECGNPVVHRDIKPNNVMLDSDFHAHLGDFGLARLMFEDASVTIPMAGTPAYLAPEFLGFSGKATQESDVYSFGMVVLEVVCGRRSKGFMDDYSLVEHVWNSYTKNALLDCVDQMLDGKFEEEQVRRTLIVGLACLDTYRMLRPKMRKVVQILLNPNEPLMELPDTRARPSAVYLSVSSSAPTTEFGSTCSSYMAS</sequence>
<dbReference type="InterPro" id="IPR050528">
    <property type="entry name" value="L-type_Lectin-RKs"/>
</dbReference>
<dbReference type="GO" id="GO:0030246">
    <property type="term" value="F:carbohydrate binding"/>
    <property type="evidence" value="ECO:0007669"/>
    <property type="project" value="UniProtKB-KW"/>
</dbReference>
<keyword evidence="10 17" id="KW-0547">Nucleotide-binding</keyword>
<evidence type="ECO:0000313" key="22">
    <source>
        <dbReference type="RefSeq" id="XP_021827635.1"/>
    </source>
</evidence>
<comment type="similarity">
    <text evidence="4">In the C-terminal section; belongs to the protein kinase superfamily. Ser/Thr protein kinase family.</text>
</comment>
<evidence type="ECO:0000256" key="10">
    <source>
        <dbReference type="ARBA" id="ARBA00022741"/>
    </source>
</evidence>
<keyword evidence="8 19" id="KW-0732">Signal</keyword>
<dbReference type="InterPro" id="IPR013320">
    <property type="entry name" value="ConA-like_dom_sf"/>
</dbReference>
<dbReference type="Gene3D" id="1.10.510.10">
    <property type="entry name" value="Transferase(Phosphotransferase) domain 1"/>
    <property type="match status" value="1"/>
</dbReference>
<dbReference type="CDD" id="cd14066">
    <property type="entry name" value="STKc_IRAK"/>
    <property type="match status" value="1"/>
</dbReference>
<evidence type="ECO:0000256" key="1">
    <source>
        <dbReference type="ARBA" id="ARBA00004251"/>
    </source>
</evidence>
<keyword evidence="7 18" id="KW-0812">Transmembrane</keyword>
<evidence type="ECO:0000256" key="3">
    <source>
        <dbReference type="ARBA" id="ARBA00008536"/>
    </source>
</evidence>
<dbReference type="InterPro" id="IPR000719">
    <property type="entry name" value="Prot_kinase_dom"/>
</dbReference>
<dbReference type="PANTHER" id="PTHR27007">
    <property type="match status" value="1"/>
</dbReference>
<proteinExistence type="inferred from homology"/>
<dbReference type="Gene3D" id="2.60.120.200">
    <property type="match status" value="1"/>
</dbReference>
<keyword evidence="6" id="KW-0808">Transferase</keyword>
<dbReference type="PROSITE" id="PS50011">
    <property type="entry name" value="PROTEIN_KINASE_DOM"/>
    <property type="match status" value="1"/>
</dbReference>
<dbReference type="AlphaFoldDB" id="A0A6P5TKQ2"/>
<feature type="transmembrane region" description="Helical" evidence="18">
    <location>
        <begin position="290"/>
        <end position="312"/>
    </location>
</feature>
<evidence type="ECO:0000256" key="15">
    <source>
        <dbReference type="ARBA" id="ARBA00023170"/>
    </source>
</evidence>
<evidence type="ECO:0000256" key="6">
    <source>
        <dbReference type="ARBA" id="ARBA00022679"/>
    </source>
</evidence>
<dbReference type="InterPro" id="IPR011009">
    <property type="entry name" value="Kinase-like_dom_sf"/>
</dbReference>
<keyword evidence="12 17" id="KW-0067">ATP-binding</keyword>
<dbReference type="FunFam" id="1.10.510.10:FF:000240">
    <property type="entry name" value="Lectin-domain containing receptor kinase A4.3"/>
    <property type="match status" value="1"/>
</dbReference>
<evidence type="ECO:0000256" key="2">
    <source>
        <dbReference type="ARBA" id="ARBA00007606"/>
    </source>
</evidence>
<evidence type="ECO:0000256" key="9">
    <source>
        <dbReference type="ARBA" id="ARBA00022734"/>
    </source>
</evidence>
<keyword evidence="15 22" id="KW-0675">Receptor</keyword>
<protein>
    <submittedName>
        <fullName evidence="22">Probable L-type lectin-domain containing receptor kinase S.5</fullName>
    </submittedName>
</protein>
<evidence type="ECO:0000256" key="18">
    <source>
        <dbReference type="SAM" id="Phobius"/>
    </source>
</evidence>
<reference evidence="22" key="1">
    <citation type="submission" date="2025-08" db="UniProtKB">
        <authorList>
            <consortium name="RefSeq"/>
        </authorList>
    </citation>
    <scope>IDENTIFICATION</scope>
</reference>
<keyword evidence="9" id="KW-0430">Lectin</keyword>
<dbReference type="InterPro" id="IPR001220">
    <property type="entry name" value="Legume_lectin_dom"/>
</dbReference>
<keyword evidence="11 22" id="KW-0418">Kinase</keyword>
<keyword evidence="14 18" id="KW-0472">Membrane</keyword>
<dbReference type="InterPro" id="IPR017441">
    <property type="entry name" value="Protein_kinase_ATP_BS"/>
</dbReference>
<feature type="chain" id="PRO_5028050963" evidence="19">
    <location>
        <begin position="17"/>
        <end position="664"/>
    </location>
</feature>
<dbReference type="Pfam" id="PF00139">
    <property type="entry name" value="Lectin_legB"/>
    <property type="match status" value="1"/>
</dbReference>
<dbReference type="KEGG" id="pavi:110768240"/>
<dbReference type="PROSITE" id="PS00107">
    <property type="entry name" value="PROTEIN_KINASE_ATP"/>
    <property type="match status" value="1"/>
</dbReference>
<evidence type="ECO:0000256" key="4">
    <source>
        <dbReference type="ARBA" id="ARBA00010217"/>
    </source>
</evidence>
<feature type="domain" description="Protein kinase" evidence="20">
    <location>
        <begin position="356"/>
        <end position="610"/>
    </location>
</feature>
<gene>
    <name evidence="22" type="primary">LOC110768240</name>
</gene>
<comment type="similarity">
    <text evidence="2">Belongs to the leguminous lectin family.</text>
</comment>
<accession>A0A6P5TKQ2</accession>
<dbReference type="Gene3D" id="3.30.200.20">
    <property type="entry name" value="Phosphorylase Kinase, domain 1"/>
    <property type="match status" value="1"/>
</dbReference>
<keyword evidence="5" id="KW-1003">Cell membrane</keyword>
<name>A0A6P5TKQ2_PRUAV</name>
<dbReference type="GO" id="GO:0004672">
    <property type="term" value="F:protein kinase activity"/>
    <property type="evidence" value="ECO:0007669"/>
    <property type="project" value="InterPro"/>
</dbReference>
<keyword evidence="13 18" id="KW-1133">Transmembrane helix</keyword>
<dbReference type="SMART" id="SM00220">
    <property type="entry name" value="S_TKc"/>
    <property type="match status" value="1"/>
</dbReference>
<evidence type="ECO:0000256" key="12">
    <source>
        <dbReference type="ARBA" id="ARBA00022840"/>
    </source>
</evidence>
<keyword evidence="16" id="KW-0325">Glycoprotein</keyword>
<dbReference type="SUPFAM" id="SSF49899">
    <property type="entry name" value="Concanavalin A-like lectins/glucanases"/>
    <property type="match status" value="1"/>
</dbReference>
<evidence type="ECO:0000256" key="5">
    <source>
        <dbReference type="ARBA" id="ARBA00022475"/>
    </source>
</evidence>
<dbReference type="InterPro" id="IPR008271">
    <property type="entry name" value="Ser/Thr_kinase_AS"/>
</dbReference>
<evidence type="ECO:0000256" key="8">
    <source>
        <dbReference type="ARBA" id="ARBA00022729"/>
    </source>
</evidence>
<evidence type="ECO:0000256" key="7">
    <source>
        <dbReference type="ARBA" id="ARBA00022692"/>
    </source>
</evidence>
<dbReference type="PROSITE" id="PS00108">
    <property type="entry name" value="PROTEIN_KINASE_ST"/>
    <property type="match status" value="1"/>
</dbReference>
<dbReference type="GO" id="GO:0005524">
    <property type="term" value="F:ATP binding"/>
    <property type="evidence" value="ECO:0007669"/>
    <property type="project" value="UniProtKB-UniRule"/>
</dbReference>
<evidence type="ECO:0000256" key="17">
    <source>
        <dbReference type="PROSITE-ProRule" id="PRU10141"/>
    </source>
</evidence>
<feature type="signal peptide" evidence="19">
    <location>
        <begin position="1"/>
        <end position="16"/>
    </location>
</feature>
<dbReference type="GO" id="GO:0005886">
    <property type="term" value="C:plasma membrane"/>
    <property type="evidence" value="ECO:0007669"/>
    <property type="project" value="UniProtKB-SubCell"/>
</dbReference>
<dbReference type="RefSeq" id="XP_021827635.1">
    <property type="nucleotide sequence ID" value="XM_021971943.1"/>
</dbReference>
<dbReference type="CDD" id="cd06899">
    <property type="entry name" value="lectin_legume_LecRK_Arcelin_ConA"/>
    <property type="match status" value="1"/>
</dbReference>
<evidence type="ECO:0000256" key="11">
    <source>
        <dbReference type="ARBA" id="ARBA00022777"/>
    </source>
</evidence>
<dbReference type="GO" id="GO:0002229">
    <property type="term" value="P:defense response to oomycetes"/>
    <property type="evidence" value="ECO:0007669"/>
    <property type="project" value="UniProtKB-ARBA"/>
</dbReference>
<dbReference type="Pfam" id="PF00069">
    <property type="entry name" value="Pkinase"/>
    <property type="match status" value="1"/>
</dbReference>
<dbReference type="FunFam" id="3.30.200.20:FF:000178">
    <property type="entry name" value="serine/threonine-protein kinase PBS1-like"/>
    <property type="match status" value="1"/>
</dbReference>
<dbReference type="GeneID" id="110768240"/>
<evidence type="ECO:0000256" key="13">
    <source>
        <dbReference type="ARBA" id="ARBA00022989"/>
    </source>
</evidence>
<dbReference type="SUPFAM" id="SSF56112">
    <property type="entry name" value="Protein kinase-like (PK-like)"/>
    <property type="match status" value="1"/>
</dbReference>
<evidence type="ECO:0000256" key="19">
    <source>
        <dbReference type="SAM" id="SignalP"/>
    </source>
</evidence>
<keyword evidence="21" id="KW-1185">Reference proteome</keyword>
<feature type="binding site" evidence="17">
    <location>
        <position position="387"/>
    </location>
    <ligand>
        <name>ATP</name>
        <dbReference type="ChEBI" id="CHEBI:30616"/>
    </ligand>
</feature>
<evidence type="ECO:0000256" key="14">
    <source>
        <dbReference type="ARBA" id="ARBA00023136"/>
    </source>
</evidence>
<evidence type="ECO:0000259" key="20">
    <source>
        <dbReference type="PROSITE" id="PS50011"/>
    </source>
</evidence>
<comment type="similarity">
    <text evidence="3">In the N-terminal section; belongs to the leguminous lectin family.</text>
</comment>
<dbReference type="Proteomes" id="UP000515124">
    <property type="component" value="Unplaced"/>
</dbReference>
<comment type="subcellular location">
    <subcellularLocation>
        <location evidence="1">Cell membrane</location>
        <topology evidence="1">Single-pass type I membrane protein</topology>
    </subcellularLocation>
</comment>
<organism evidence="21 22">
    <name type="scientific">Prunus avium</name>
    <name type="common">Cherry</name>
    <name type="synonym">Cerasus avium</name>
    <dbReference type="NCBI Taxonomy" id="42229"/>
    <lineage>
        <taxon>Eukaryota</taxon>
        <taxon>Viridiplantae</taxon>
        <taxon>Streptophyta</taxon>
        <taxon>Embryophyta</taxon>
        <taxon>Tracheophyta</taxon>
        <taxon>Spermatophyta</taxon>
        <taxon>Magnoliopsida</taxon>
        <taxon>eudicotyledons</taxon>
        <taxon>Gunneridae</taxon>
        <taxon>Pentapetalae</taxon>
        <taxon>rosids</taxon>
        <taxon>fabids</taxon>
        <taxon>Rosales</taxon>
        <taxon>Rosaceae</taxon>
        <taxon>Amygdaloideae</taxon>
        <taxon>Amygdaleae</taxon>
        <taxon>Prunus</taxon>
    </lineage>
</organism>
<evidence type="ECO:0000313" key="21">
    <source>
        <dbReference type="Proteomes" id="UP000515124"/>
    </source>
</evidence>